<evidence type="ECO:0000313" key="3">
    <source>
        <dbReference type="Proteomes" id="UP001254770"/>
    </source>
</evidence>
<organism evidence="2 3">
    <name type="scientific">Enterococcus raffinosus</name>
    <dbReference type="NCBI Taxonomy" id="71452"/>
    <lineage>
        <taxon>Bacteria</taxon>
        <taxon>Bacillati</taxon>
        <taxon>Bacillota</taxon>
        <taxon>Bacilli</taxon>
        <taxon>Lactobacillales</taxon>
        <taxon>Enterococcaceae</taxon>
        <taxon>Enterococcus</taxon>
    </lineage>
</organism>
<keyword evidence="1" id="KW-0472">Membrane</keyword>
<dbReference type="Proteomes" id="UP001254770">
    <property type="component" value="Unassembled WGS sequence"/>
</dbReference>
<keyword evidence="1" id="KW-1133">Transmembrane helix</keyword>
<evidence type="ECO:0000313" key="2">
    <source>
        <dbReference type="EMBL" id="MDT2546456.1"/>
    </source>
</evidence>
<keyword evidence="1" id="KW-0812">Transmembrane</keyword>
<gene>
    <name evidence="2" type="ORF">P7D69_19095</name>
</gene>
<proteinExistence type="predicted"/>
<dbReference type="RefSeq" id="WP_252703950.1">
    <property type="nucleotide sequence ID" value="NZ_JARPXG010000040.1"/>
</dbReference>
<comment type="caution">
    <text evidence="2">The sequence shown here is derived from an EMBL/GenBank/DDBJ whole genome shotgun (WGS) entry which is preliminary data.</text>
</comment>
<accession>A0AAW8TDK8</accession>
<feature type="transmembrane region" description="Helical" evidence="1">
    <location>
        <begin position="6"/>
        <end position="29"/>
    </location>
</feature>
<name>A0AAW8TDK8_9ENTE</name>
<protein>
    <submittedName>
        <fullName evidence="2">Uncharacterized protein</fullName>
    </submittedName>
</protein>
<dbReference type="AlphaFoldDB" id="A0AAW8TDK8"/>
<reference evidence="2" key="1">
    <citation type="submission" date="2023-03" db="EMBL/GenBank/DDBJ databases">
        <authorList>
            <person name="Shen W."/>
            <person name="Cai J."/>
        </authorList>
    </citation>
    <scope>NUCLEOTIDE SEQUENCE</scope>
    <source>
        <strain evidence="2">Y15</strain>
    </source>
</reference>
<evidence type="ECO:0000256" key="1">
    <source>
        <dbReference type="SAM" id="Phobius"/>
    </source>
</evidence>
<dbReference type="EMBL" id="JARPXL010000031">
    <property type="protein sequence ID" value="MDT2546456.1"/>
    <property type="molecule type" value="Genomic_DNA"/>
</dbReference>
<sequence length="211" mass="24318">MTNGTSQGLFVVVTIVIFSIFVLISFILFNDNMKPILSSFFTDSVRLVDLSGTITGKTGNKYLIENQYSSLKYNFDNSFTIKSKGQPLNERYLIGMSMNYKPLFKPNETIKVTMEVFSNKDTSFYIDFNAKKSDWLESEGNDYYDIEKAGNNSIRTYPIKGNQWNTITYDLYNNKHYTLAEGSSFGILCKNFKDTPDFSYTIRNITYEIIK</sequence>